<evidence type="ECO:0000313" key="3">
    <source>
        <dbReference type="Proteomes" id="UP000008561"/>
    </source>
</evidence>
<dbReference type="HOGENOM" id="CLU_024244_0_0_7"/>
<dbReference type="Pfam" id="PF14134">
    <property type="entry name" value="DUF4301"/>
    <property type="match status" value="1"/>
</dbReference>
<feature type="domain" description="DUF4301" evidence="1">
    <location>
        <begin position="8"/>
        <end position="527"/>
    </location>
</feature>
<dbReference type="Proteomes" id="UP000008561">
    <property type="component" value="Chromosome"/>
</dbReference>
<organism evidence="2 3">
    <name type="scientific">Desulfosudis oleivorans (strain DSM 6200 / JCM 39069 / Hxd3)</name>
    <name type="common">Desulfococcus oleovorans</name>
    <dbReference type="NCBI Taxonomy" id="96561"/>
    <lineage>
        <taxon>Bacteria</taxon>
        <taxon>Pseudomonadati</taxon>
        <taxon>Thermodesulfobacteriota</taxon>
        <taxon>Desulfobacteria</taxon>
        <taxon>Desulfobacterales</taxon>
        <taxon>Desulfosudaceae</taxon>
        <taxon>Desulfosudis</taxon>
    </lineage>
</organism>
<dbReference type="AlphaFoldDB" id="A8ZW94"/>
<dbReference type="RefSeq" id="WP_012175940.1">
    <property type="nucleotide sequence ID" value="NC_009943.1"/>
</dbReference>
<dbReference type="STRING" id="96561.Dole_2524"/>
<dbReference type="EMBL" id="CP000859">
    <property type="protein sequence ID" value="ABW68328.1"/>
    <property type="molecule type" value="Genomic_DNA"/>
</dbReference>
<dbReference type="InterPro" id="IPR025393">
    <property type="entry name" value="DUF4301"/>
</dbReference>
<evidence type="ECO:0000259" key="1">
    <source>
        <dbReference type="Pfam" id="PF14134"/>
    </source>
</evidence>
<reference evidence="2 3" key="1">
    <citation type="submission" date="2007-10" db="EMBL/GenBank/DDBJ databases">
        <title>Complete sequence of Desulfococcus oleovorans Hxd3.</title>
        <authorList>
            <consortium name="US DOE Joint Genome Institute"/>
            <person name="Copeland A."/>
            <person name="Lucas S."/>
            <person name="Lapidus A."/>
            <person name="Barry K."/>
            <person name="Glavina del Rio T."/>
            <person name="Dalin E."/>
            <person name="Tice H."/>
            <person name="Pitluck S."/>
            <person name="Kiss H."/>
            <person name="Brettin T."/>
            <person name="Bruce D."/>
            <person name="Detter J.C."/>
            <person name="Han C."/>
            <person name="Schmutz J."/>
            <person name="Larimer F."/>
            <person name="Land M."/>
            <person name="Hauser L."/>
            <person name="Kyrpides N."/>
            <person name="Kim E."/>
            <person name="Wawrik B."/>
            <person name="Richardson P."/>
        </authorList>
    </citation>
    <scope>NUCLEOTIDE SEQUENCE [LARGE SCALE GENOMIC DNA]</scope>
    <source>
        <strain evidence="3">DSM 6200 / JCM 39069 / Hxd3</strain>
    </source>
</reference>
<dbReference type="eggNOG" id="COG3172">
    <property type="taxonomic scope" value="Bacteria"/>
</dbReference>
<evidence type="ECO:0000313" key="2">
    <source>
        <dbReference type="EMBL" id="ABW68328.1"/>
    </source>
</evidence>
<dbReference type="OrthoDB" id="5572060at2"/>
<accession>A8ZW94</accession>
<sequence length="532" mass="58963">MVKYVFSREDIRQIKERGLSEQTVNHQLSLFDRGVASPELVAPCTPERGVLVLSDKERRRLAALSEPVVQQGRITKFVPASGAATRMFRSLLSLYNSPDALDRTSIDRQSGQHNKEYAALVSFMDNIEKFAFHEALSAVMATAGKECRALVAAGRYRPVLRHLLTTAGLGYAGLPKGMILFHRYTDDTGTPRAYTAFEEHLAEAVELATDGNSVCRLHFTVPETHRDSVAALLKQTCDAWRQADGIRPDITFSTQHPFTDTIAADHANMPFRDENGRLVFRPGGHGALLDNLNDLNSDIVFIKNIDNISVTGMRHKTATETRALFGLLVELQQQVFAWMEQLAADPCPDETVDQAIDFACNRLNLCLPETLSSADRKQQKKFLLTLLDRPLRVCGVVKNVGEPGGGPFFVRTKDGVLSAQIIEAAQVNGATPDQQAIWQSATHFNPVFIVCGLRDAKGRPYDLKRFVDLNMGIITEKSTNGRPLRALEHPGLWNGSMAFWNTVFVEISPLAFNPVKTVFDLLRKGHQPEGGL</sequence>
<name>A8ZW94_DESOH</name>
<keyword evidence="3" id="KW-1185">Reference proteome</keyword>
<dbReference type="SUPFAM" id="SSF53448">
    <property type="entry name" value="Nucleotide-diphospho-sugar transferases"/>
    <property type="match status" value="1"/>
</dbReference>
<dbReference type="KEGG" id="dol:Dole_2524"/>
<proteinExistence type="predicted"/>
<dbReference type="InterPro" id="IPR029044">
    <property type="entry name" value="Nucleotide-diphossugar_trans"/>
</dbReference>
<gene>
    <name evidence="2" type="ordered locus">Dole_2524</name>
</gene>
<protein>
    <submittedName>
        <fullName evidence="2">Conserved hypothetical cytosolic protein</fullName>
    </submittedName>
</protein>